<evidence type="ECO:0000313" key="1">
    <source>
        <dbReference type="EMBL" id="KAH7843997.1"/>
    </source>
</evidence>
<protein>
    <submittedName>
        <fullName evidence="1">Uncharacterized protein</fullName>
    </submittedName>
</protein>
<gene>
    <name evidence="1" type="ORF">Vadar_023259</name>
</gene>
<dbReference type="Proteomes" id="UP000828048">
    <property type="component" value="Chromosome 1"/>
</dbReference>
<proteinExistence type="predicted"/>
<sequence>MDISVQATNNDCFLSNSPVPLSTPDRADHISRTRHWRVKRITGLQCHGLEVSRQSQAMCSRKRQLVGGGSPDIASGPCHLGTQRIATPSIIRENKAFNVDKSSCAGSDKKRCRFEIDGSFVTSLRKICTANESRLELPAVVEKKRIEIGLFSLSLSSRFAFVQRLGIGIGIEIELSNPKMERGERKKAHAWVMLGLLALSFFVGDVSSLSVTVNDVECVSEYVFYEGDSVSGNFVVVDHDIFWSSDHPGIDFIVSSSAGNVVHSLKGTAGDKFEFKAPRSGMYKFCFHNPHSTPETVSFYIHVGHIPNEHDLAKDEHLDPINVKIAELREALESVTAEQKYLKARDVRHRHTNESTQKRVIFYTLGEYILLAMASGLQVVYIRRLFSKTVGYNRV</sequence>
<accession>A0ACB7XTA0</accession>
<comment type="caution">
    <text evidence="1">The sequence shown here is derived from an EMBL/GenBank/DDBJ whole genome shotgun (WGS) entry which is preliminary data.</text>
</comment>
<organism evidence="1 2">
    <name type="scientific">Vaccinium darrowii</name>
    <dbReference type="NCBI Taxonomy" id="229202"/>
    <lineage>
        <taxon>Eukaryota</taxon>
        <taxon>Viridiplantae</taxon>
        <taxon>Streptophyta</taxon>
        <taxon>Embryophyta</taxon>
        <taxon>Tracheophyta</taxon>
        <taxon>Spermatophyta</taxon>
        <taxon>Magnoliopsida</taxon>
        <taxon>eudicotyledons</taxon>
        <taxon>Gunneridae</taxon>
        <taxon>Pentapetalae</taxon>
        <taxon>asterids</taxon>
        <taxon>Ericales</taxon>
        <taxon>Ericaceae</taxon>
        <taxon>Vaccinioideae</taxon>
        <taxon>Vaccinieae</taxon>
        <taxon>Vaccinium</taxon>
    </lineage>
</organism>
<dbReference type="EMBL" id="CM037151">
    <property type="protein sequence ID" value="KAH7843997.1"/>
    <property type="molecule type" value="Genomic_DNA"/>
</dbReference>
<keyword evidence="2" id="KW-1185">Reference proteome</keyword>
<reference evidence="1 2" key="1">
    <citation type="journal article" date="2021" name="Hortic Res">
        <title>High-quality reference genome and annotation aids understanding of berry development for evergreen blueberry (Vaccinium darrowii).</title>
        <authorList>
            <person name="Yu J."/>
            <person name="Hulse-Kemp A.M."/>
            <person name="Babiker E."/>
            <person name="Staton M."/>
        </authorList>
    </citation>
    <scope>NUCLEOTIDE SEQUENCE [LARGE SCALE GENOMIC DNA]</scope>
    <source>
        <strain evidence="2">cv. NJ 8807/NJ 8810</strain>
        <tissue evidence="1">Young leaf</tissue>
    </source>
</reference>
<name>A0ACB7XTA0_9ERIC</name>
<evidence type="ECO:0000313" key="2">
    <source>
        <dbReference type="Proteomes" id="UP000828048"/>
    </source>
</evidence>